<protein>
    <submittedName>
        <fullName evidence="2">DUF3592 domain-containing protein</fullName>
    </submittedName>
</protein>
<dbReference type="RefSeq" id="WP_369260882.1">
    <property type="nucleotide sequence ID" value="NZ_CP163440.1"/>
</dbReference>
<keyword evidence="1" id="KW-0472">Membrane</keyword>
<feature type="transmembrane region" description="Helical" evidence="1">
    <location>
        <begin position="12"/>
        <end position="32"/>
    </location>
</feature>
<keyword evidence="1" id="KW-1133">Transmembrane helix</keyword>
<name>A0AB39SAT4_9ACTN</name>
<proteinExistence type="predicted"/>
<evidence type="ECO:0000256" key="1">
    <source>
        <dbReference type="SAM" id="Phobius"/>
    </source>
</evidence>
<gene>
    <name evidence="2" type="ORF">AB5J50_27180</name>
</gene>
<accession>A0AB39SAT4</accession>
<dbReference type="AlphaFoldDB" id="A0AB39SAT4"/>
<sequence length="174" mass="18631">MESRPVESVLSRWWPTAAAVTVALFGVLLLTIQIRHLQDGYQELANLREHGRHTTAHATVSTTCSSGVRDTTCDTSSVWLDFNDTSGDPVDEPEETIDGSLYVPDGHRDAEGRVATTVVYDPAHPDLAQAEGALDQGVLDLATHHWIPLTIGLAALGAGISGGVAAWPQRRAGR</sequence>
<reference evidence="2" key="1">
    <citation type="submission" date="2024-07" db="EMBL/GenBank/DDBJ databases">
        <authorList>
            <person name="Yu S.T."/>
        </authorList>
    </citation>
    <scope>NUCLEOTIDE SEQUENCE</scope>
    <source>
        <strain evidence="2">R35</strain>
    </source>
</reference>
<evidence type="ECO:0000313" key="2">
    <source>
        <dbReference type="EMBL" id="XDQ64201.1"/>
    </source>
</evidence>
<keyword evidence="1" id="KW-0812">Transmembrane</keyword>
<dbReference type="EMBL" id="CP163440">
    <property type="protein sequence ID" value="XDQ64201.1"/>
    <property type="molecule type" value="Genomic_DNA"/>
</dbReference>
<organism evidence="2">
    <name type="scientific">Streptomyces sp. R35</name>
    <dbReference type="NCBI Taxonomy" id="3238630"/>
    <lineage>
        <taxon>Bacteria</taxon>
        <taxon>Bacillati</taxon>
        <taxon>Actinomycetota</taxon>
        <taxon>Actinomycetes</taxon>
        <taxon>Kitasatosporales</taxon>
        <taxon>Streptomycetaceae</taxon>
        <taxon>Streptomyces</taxon>
    </lineage>
</organism>